<dbReference type="InterPro" id="IPR001138">
    <property type="entry name" value="Zn2Cys6_DnaBD"/>
</dbReference>
<dbReference type="AlphaFoldDB" id="A0A642VE33"/>
<dbReference type="VEuPathDB" id="FungiDB:TRICI_000238"/>
<dbReference type="InterPro" id="IPR050987">
    <property type="entry name" value="AtrR-like"/>
</dbReference>
<dbReference type="InterPro" id="IPR007219">
    <property type="entry name" value="XnlR_reg_dom"/>
</dbReference>
<accession>A0A642VE33</accession>
<gene>
    <name evidence="4" type="ORF">TRICI_000238</name>
</gene>
<sequence>MNKQPCQRCRHLRLDCVYPAEPGTRKRRRKESKTEEERLPVKASIPQKQSPTQPPLRHHEGERQLFGIAYQDAKRILEVYDAEVNCMYPMFHEGELVQKYDELWAGYNVNGAIPDDGKMVPIVKLALANGAVITNSCLASGRQLFEEVTRQIMPQVLMGEASLPALICLLLIHQYQFHKDMGSVPYRTVGFASVVALEMGLHKYDDLEAQTNLTQLEREYHRLVFWCLYCMDRRLAVYTKKPCILHEEDIDQKMPNYYVVTTQPYASENDLYRAMHLNYMIYYSQIAGKFLTGTHNIETIEKFETMLKNWQESLPPELKLDEKSQAPPHFSRKLKSILYLKSNLMLLHLYSSNKMASYPPQAVNAARQCIRELARLYFNTGLYISCEIQYNHFLVAALDVLYSATRAEPQKYSEICSDDLNLALRLVNLILKRPHSEQHGSIWKLVSSFAQKLGLNNQGNGTRQPDSTLPTPKSDNRLENNDDDFWQHLFRPGTPAVLENQATKAENDLEFSKDEILTIFNQLYEESTTNLPNEDTFNQDVQALRFFEPKEATDTHSPDQEALLSTLSEIFKTS</sequence>
<evidence type="ECO:0000313" key="4">
    <source>
        <dbReference type="EMBL" id="KAA8917637.1"/>
    </source>
</evidence>
<keyword evidence="1" id="KW-0539">Nucleus</keyword>
<dbReference type="GO" id="GO:0000981">
    <property type="term" value="F:DNA-binding transcription factor activity, RNA polymerase II-specific"/>
    <property type="evidence" value="ECO:0007669"/>
    <property type="project" value="InterPro"/>
</dbReference>
<evidence type="ECO:0000313" key="5">
    <source>
        <dbReference type="Proteomes" id="UP000761534"/>
    </source>
</evidence>
<dbReference type="Proteomes" id="UP000761534">
    <property type="component" value="Unassembled WGS sequence"/>
</dbReference>
<dbReference type="GO" id="GO:0008270">
    <property type="term" value="F:zinc ion binding"/>
    <property type="evidence" value="ECO:0007669"/>
    <property type="project" value="InterPro"/>
</dbReference>
<comment type="caution">
    <text evidence="4">The sequence shown here is derived from an EMBL/GenBank/DDBJ whole genome shotgun (WGS) entry which is preliminary data.</text>
</comment>
<dbReference type="CDD" id="cd00067">
    <property type="entry name" value="GAL4"/>
    <property type="match status" value="1"/>
</dbReference>
<dbReference type="PANTHER" id="PTHR46910">
    <property type="entry name" value="TRANSCRIPTION FACTOR PDR1"/>
    <property type="match status" value="1"/>
</dbReference>
<organism evidence="4 5">
    <name type="scientific">Trichomonascus ciferrii</name>
    <dbReference type="NCBI Taxonomy" id="44093"/>
    <lineage>
        <taxon>Eukaryota</taxon>
        <taxon>Fungi</taxon>
        <taxon>Dikarya</taxon>
        <taxon>Ascomycota</taxon>
        <taxon>Saccharomycotina</taxon>
        <taxon>Dipodascomycetes</taxon>
        <taxon>Dipodascales</taxon>
        <taxon>Trichomonascaceae</taxon>
        <taxon>Trichomonascus</taxon>
        <taxon>Trichomonascus ciferrii complex</taxon>
    </lineage>
</organism>
<feature type="region of interest" description="Disordered" evidence="2">
    <location>
        <begin position="23"/>
        <end position="61"/>
    </location>
</feature>
<dbReference type="GO" id="GO:0003677">
    <property type="term" value="F:DNA binding"/>
    <property type="evidence" value="ECO:0007669"/>
    <property type="project" value="InterPro"/>
</dbReference>
<dbReference type="SMART" id="SM00906">
    <property type="entry name" value="Fungal_trans"/>
    <property type="match status" value="1"/>
</dbReference>
<dbReference type="CDD" id="cd12148">
    <property type="entry name" value="fungal_TF_MHR"/>
    <property type="match status" value="1"/>
</dbReference>
<keyword evidence="5" id="KW-1185">Reference proteome</keyword>
<dbReference type="GO" id="GO:0006351">
    <property type="term" value="P:DNA-templated transcription"/>
    <property type="evidence" value="ECO:0007669"/>
    <property type="project" value="InterPro"/>
</dbReference>
<evidence type="ECO:0000259" key="3">
    <source>
        <dbReference type="SMART" id="SM00906"/>
    </source>
</evidence>
<dbReference type="PANTHER" id="PTHR46910:SF13">
    <property type="entry name" value="SPECIFIC TRANSCRIPTION FACTOR, PUTATIVE (AFU_ORTHOLOGUE AFUA_4G06190)-RELATED"/>
    <property type="match status" value="1"/>
</dbReference>
<feature type="domain" description="Xylanolytic transcriptional activator regulatory" evidence="3">
    <location>
        <begin position="185"/>
        <end position="261"/>
    </location>
</feature>
<dbReference type="EMBL" id="SWFS01000024">
    <property type="protein sequence ID" value="KAA8917637.1"/>
    <property type="molecule type" value="Genomic_DNA"/>
</dbReference>
<name>A0A642VE33_9ASCO</name>
<proteinExistence type="predicted"/>
<protein>
    <recommendedName>
        <fullName evidence="3">Xylanolytic transcriptional activator regulatory domain-containing protein</fullName>
    </recommendedName>
</protein>
<dbReference type="Pfam" id="PF04082">
    <property type="entry name" value="Fungal_trans"/>
    <property type="match status" value="1"/>
</dbReference>
<reference evidence="4" key="1">
    <citation type="journal article" date="2019" name="G3 (Bethesda)">
        <title>Genome Assemblies of Two Rare Opportunistic Yeast Pathogens: Diutina rugosa (syn. Candida rugosa) and Trichomonascus ciferrii (syn. Candida ciferrii).</title>
        <authorList>
            <person name="Mixao V."/>
            <person name="Saus E."/>
            <person name="Hansen A.P."/>
            <person name="Lass-Florl C."/>
            <person name="Gabaldon T."/>
        </authorList>
    </citation>
    <scope>NUCLEOTIDE SEQUENCE</scope>
    <source>
        <strain evidence="4">CBS 4856</strain>
    </source>
</reference>
<evidence type="ECO:0000256" key="2">
    <source>
        <dbReference type="SAM" id="MobiDB-lite"/>
    </source>
</evidence>
<feature type="compositionally biased region" description="Polar residues" evidence="2">
    <location>
        <begin position="456"/>
        <end position="473"/>
    </location>
</feature>
<dbReference type="OrthoDB" id="3971593at2759"/>
<feature type="region of interest" description="Disordered" evidence="2">
    <location>
        <begin position="456"/>
        <end position="480"/>
    </location>
</feature>
<evidence type="ECO:0000256" key="1">
    <source>
        <dbReference type="ARBA" id="ARBA00023242"/>
    </source>
</evidence>